<dbReference type="GO" id="GO:0061685">
    <property type="term" value="F:diphthine methylesterase activity"/>
    <property type="evidence" value="ECO:0007669"/>
    <property type="project" value="UniProtKB-EC"/>
</dbReference>
<dbReference type="PANTHER" id="PTHR46042">
    <property type="entry name" value="DIPHTHINE METHYLTRANSFERASE"/>
    <property type="match status" value="1"/>
</dbReference>
<dbReference type="Gene3D" id="2.40.10.10">
    <property type="entry name" value="Trypsin-like serine proteases"/>
    <property type="match status" value="1"/>
</dbReference>
<name>A0ABD0KXG7_9CAEN</name>
<evidence type="ECO:0000313" key="12">
    <source>
        <dbReference type="EMBL" id="KAK7491854.1"/>
    </source>
</evidence>
<dbReference type="InterPro" id="IPR043504">
    <property type="entry name" value="Peptidase_S1_PA_chymotrypsin"/>
</dbReference>
<sequence>MTSAQASSLKTLQEIDTTLFADSVEWCHFEGMRDVLLCGTYQLLESTVDQETQGQPQVRVGQLQVYHLQHPPPNHSDGDGPSASLTLSHCVDTPGILDIKWARQRLDTAVVCGLVNAQGEFCLWKIPATTCCSGSEEECSIKDAEDAKPVCLETLKIGDCLGLSLDWAAPNEGSFTRAVTSDSRGDLSVIEVASEARVTSQWHAHDYEAWICAFDQWNTEVIYSGSDDCKLKVWDLRVGTTPVMTNSSIQSNPLKESLLAVGSYDENLRVYDCRNMRQPLSETPLGGGLWRVKWDPYAGDKILTASMHNGFHITDCSQPDCEALPVLAHYNNHKSLAYGVDWCRRTPDDNIHYEISRQDSIDRNDKTVKKSGQKTPAFLYQKKRMKMILVSAYLDPNASTSWGAEGAVNIATVVPTTATTACTEEREMETGMGIARMHREDMTSWEEWLGVWERNQEDCGLPSTEPFLKDLRVAGGTTAMSGNWPWMFSTYKTRDMYVSAKTGNTEERPAKNHSQTHGPDNVSLSNKMFHQHWCGGILISDQWVLTAAHCLFSVPPPLWGEASWTVRLGKQIIGELEETEQDFNVSRLMVHPGFDSRMVLSREAVSPPSDHDLALVKLDGRAERTPWVRPACLPEDGSGPAARERCVVTGWGFTSNDPPPSQTLQQGVVPVMALRDCKNLEGYEELLTQNMICAGYEDGGVDACRFDSGGPLQCQYGDKWYAVGVTSWGDSNGGGCARAMRPGVYTRVGNYIEWIQETVYADFAGLPQISWERIIPNPLKPQK</sequence>
<evidence type="ECO:0000256" key="3">
    <source>
        <dbReference type="ARBA" id="ARBA00022670"/>
    </source>
</evidence>
<keyword evidence="7" id="KW-1015">Disulfide bond</keyword>
<dbReference type="InterPro" id="IPR001680">
    <property type="entry name" value="WD40_rpt"/>
</dbReference>
<keyword evidence="6" id="KW-0720">Serine protease</keyword>
<evidence type="ECO:0000313" key="13">
    <source>
        <dbReference type="Proteomes" id="UP001519460"/>
    </source>
</evidence>
<dbReference type="Gene3D" id="2.130.10.10">
    <property type="entry name" value="YVTN repeat-like/Quinoprotein amine dehydrogenase"/>
    <property type="match status" value="1"/>
</dbReference>
<comment type="caution">
    <text evidence="12">The sequence shown here is derived from an EMBL/GenBank/DDBJ whole genome shotgun (WGS) entry which is preliminary data.</text>
</comment>
<comment type="catalytic activity">
    <reaction evidence="10">
        <text>diphthine methyl ester-[translation elongation factor 2] + H2O = diphthine-[translation elongation factor 2] + methanol + H(+)</text>
        <dbReference type="Rhea" id="RHEA:42656"/>
        <dbReference type="Rhea" id="RHEA-COMP:10172"/>
        <dbReference type="Rhea" id="RHEA-COMP:10173"/>
        <dbReference type="ChEBI" id="CHEBI:15377"/>
        <dbReference type="ChEBI" id="CHEBI:15378"/>
        <dbReference type="ChEBI" id="CHEBI:17790"/>
        <dbReference type="ChEBI" id="CHEBI:79005"/>
        <dbReference type="ChEBI" id="CHEBI:82696"/>
        <dbReference type="EC" id="3.1.1.97"/>
    </reaction>
</comment>
<evidence type="ECO:0000256" key="8">
    <source>
        <dbReference type="ARBA" id="ARBA00038092"/>
    </source>
</evidence>
<evidence type="ECO:0000256" key="5">
    <source>
        <dbReference type="ARBA" id="ARBA00022801"/>
    </source>
</evidence>
<keyword evidence="4" id="KW-0677">Repeat</keyword>
<keyword evidence="2" id="KW-0853">WD repeat</keyword>
<dbReference type="Pfam" id="PF00089">
    <property type="entry name" value="Trypsin"/>
    <property type="match status" value="1"/>
</dbReference>
<dbReference type="SMART" id="SM00320">
    <property type="entry name" value="WD40"/>
    <property type="match status" value="2"/>
</dbReference>
<dbReference type="PROSITE" id="PS00134">
    <property type="entry name" value="TRYPSIN_HIS"/>
    <property type="match status" value="1"/>
</dbReference>
<dbReference type="InterPro" id="IPR052415">
    <property type="entry name" value="Diphthine_MTase"/>
</dbReference>
<dbReference type="SUPFAM" id="SSF50978">
    <property type="entry name" value="WD40 repeat-like"/>
    <property type="match status" value="1"/>
</dbReference>
<dbReference type="InterPro" id="IPR001314">
    <property type="entry name" value="Peptidase_S1A"/>
</dbReference>
<dbReference type="EMBL" id="JACVVK020000109">
    <property type="protein sequence ID" value="KAK7491854.1"/>
    <property type="molecule type" value="Genomic_DNA"/>
</dbReference>
<dbReference type="Proteomes" id="UP001519460">
    <property type="component" value="Unassembled WGS sequence"/>
</dbReference>
<dbReference type="PROSITE" id="PS50240">
    <property type="entry name" value="TRYPSIN_DOM"/>
    <property type="match status" value="1"/>
</dbReference>
<protein>
    <recommendedName>
        <fullName evidence="9">methylated diphthine methylhydrolase</fullName>
        <ecNumber evidence="9">3.1.1.97</ecNumber>
    </recommendedName>
</protein>
<dbReference type="SUPFAM" id="SSF50494">
    <property type="entry name" value="Trypsin-like serine proteases"/>
    <property type="match status" value="1"/>
</dbReference>
<evidence type="ECO:0000256" key="4">
    <source>
        <dbReference type="ARBA" id="ARBA00022737"/>
    </source>
</evidence>
<keyword evidence="5" id="KW-0378">Hydrolase</keyword>
<dbReference type="InterPro" id="IPR009003">
    <property type="entry name" value="Peptidase_S1_PA"/>
</dbReference>
<dbReference type="InterPro" id="IPR015943">
    <property type="entry name" value="WD40/YVTN_repeat-like_dom_sf"/>
</dbReference>
<evidence type="ECO:0000256" key="2">
    <source>
        <dbReference type="ARBA" id="ARBA00022574"/>
    </source>
</evidence>
<accession>A0ABD0KXG7</accession>
<dbReference type="GO" id="GO:0008236">
    <property type="term" value="F:serine-type peptidase activity"/>
    <property type="evidence" value="ECO:0007669"/>
    <property type="project" value="UniProtKB-KW"/>
</dbReference>
<keyword evidence="3" id="KW-0645">Protease</keyword>
<dbReference type="PRINTS" id="PR00722">
    <property type="entry name" value="CHYMOTRYPSIN"/>
</dbReference>
<evidence type="ECO:0000256" key="10">
    <source>
        <dbReference type="ARBA" id="ARBA00047551"/>
    </source>
</evidence>
<dbReference type="FunFam" id="2.40.10.10:FF:000003">
    <property type="entry name" value="Transmembrane serine protease 3"/>
    <property type="match status" value="1"/>
</dbReference>
<reference evidence="12 13" key="1">
    <citation type="journal article" date="2023" name="Sci. Data">
        <title>Genome assembly of the Korean intertidal mud-creeper Batillaria attramentaria.</title>
        <authorList>
            <person name="Patra A.K."/>
            <person name="Ho P.T."/>
            <person name="Jun S."/>
            <person name="Lee S.J."/>
            <person name="Kim Y."/>
            <person name="Won Y.J."/>
        </authorList>
    </citation>
    <scope>NUCLEOTIDE SEQUENCE [LARGE SCALE GENOMIC DNA]</scope>
    <source>
        <strain evidence="12">Wonlab-2016</strain>
    </source>
</reference>
<evidence type="ECO:0000256" key="7">
    <source>
        <dbReference type="ARBA" id="ARBA00023157"/>
    </source>
</evidence>
<dbReference type="CDD" id="cd00190">
    <property type="entry name" value="Tryp_SPc"/>
    <property type="match status" value="1"/>
</dbReference>
<dbReference type="SMART" id="SM00020">
    <property type="entry name" value="Tryp_SPc"/>
    <property type="match status" value="1"/>
</dbReference>
<evidence type="ECO:0000259" key="11">
    <source>
        <dbReference type="PROSITE" id="PS50240"/>
    </source>
</evidence>
<evidence type="ECO:0000256" key="9">
    <source>
        <dbReference type="ARBA" id="ARBA00039131"/>
    </source>
</evidence>
<dbReference type="EC" id="3.1.1.97" evidence="9"/>
<keyword evidence="13" id="KW-1185">Reference proteome</keyword>
<proteinExistence type="inferred from homology"/>
<organism evidence="12 13">
    <name type="scientific">Batillaria attramentaria</name>
    <dbReference type="NCBI Taxonomy" id="370345"/>
    <lineage>
        <taxon>Eukaryota</taxon>
        <taxon>Metazoa</taxon>
        <taxon>Spiralia</taxon>
        <taxon>Lophotrochozoa</taxon>
        <taxon>Mollusca</taxon>
        <taxon>Gastropoda</taxon>
        <taxon>Caenogastropoda</taxon>
        <taxon>Sorbeoconcha</taxon>
        <taxon>Cerithioidea</taxon>
        <taxon>Batillariidae</taxon>
        <taxon>Batillaria</taxon>
    </lineage>
</organism>
<comment type="similarity">
    <text evidence="8">Belongs to the DPH7 family.</text>
</comment>
<dbReference type="AlphaFoldDB" id="A0ABD0KXG7"/>
<dbReference type="InterPro" id="IPR018114">
    <property type="entry name" value="TRYPSIN_HIS"/>
</dbReference>
<dbReference type="InterPro" id="IPR036322">
    <property type="entry name" value="WD40_repeat_dom_sf"/>
</dbReference>
<dbReference type="InterPro" id="IPR001254">
    <property type="entry name" value="Trypsin_dom"/>
</dbReference>
<dbReference type="GO" id="GO:0006508">
    <property type="term" value="P:proteolysis"/>
    <property type="evidence" value="ECO:0007669"/>
    <property type="project" value="UniProtKB-KW"/>
</dbReference>
<gene>
    <name evidence="12" type="ORF">BaRGS_00016873</name>
</gene>
<evidence type="ECO:0000256" key="6">
    <source>
        <dbReference type="ARBA" id="ARBA00022825"/>
    </source>
</evidence>
<feature type="domain" description="Peptidase S1" evidence="11">
    <location>
        <begin position="473"/>
        <end position="760"/>
    </location>
</feature>
<dbReference type="PANTHER" id="PTHR46042:SF1">
    <property type="entry name" value="DIPHTHINE METHYLTRANSFERASE"/>
    <property type="match status" value="1"/>
</dbReference>
<evidence type="ECO:0000256" key="1">
    <source>
        <dbReference type="ARBA" id="ARBA00005156"/>
    </source>
</evidence>
<comment type="pathway">
    <text evidence="1">Protein modification; peptidyl-diphthamide biosynthesis.</text>
</comment>